<keyword evidence="1" id="KW-1133">Transmembrane helix</keyword>
<comment type="caution">
    <text evidence="2">The sequence shown here is derived from an EMBL/GenBank/DDBJ whole genome shotgun (WGS) entry which is preliminary data.</text>
</comment>
<feature type="transmembrane region" description="Helical" evidence="1">
    <location>
        <begin position="119"/>
        <end position="143"/>
    </location>
</feature>
<reference evidence="2 3" key="1">
    <citation type="submission" date="2020-08" db="EMBL/GenBank/DDBJ databases">
        <title>Genome public.</title>
        <authorList>
            <person name="Liu C."/>
            <person name="Sun Q."/>
        </authorList>
    </citation>
    <scope>NUCLEOTIDE SEQUENCE [LARGE SCALE GENOMIC DNA]</scope>
    <source>
        <strain evidence="2 3">BX17</strain>
    </source>
</reference>
<feature type="transmembrane region" description="Helical" evidence="1">
    <location>
        <begin position="155"/>
        <end position="175"/>
    </location>
</feature>
<accession>A0A8I0AAV0</accession>
<name>A0A8I0AAV0_9FIRM</name>
<feature type="transmembrane region" description="Helical" evidence="1">
    <location>
        <begin position="354"/>
        <end position="377"/>
    </location>
</feature>
<evidence type="ECO:0000313" key="3">
    <source>
        <dbReference type="Proteomes" id="UP000652847"/>
    </source>
</evidence>
<evidence type="ECO:0000256" key="1">
    <source>
        <dbReference type="SAM" id="Phobius"/>
    </source>
</evidence>
<gene>
    <name evidence="2" type="ORF">H8S54_08970</name>
</gene>
<dbReference type="Proteomes" id="UP000652847">
    <property type="component" value="Unassembled WGS sequence"/>
</dbReference>
<feature type="transmembrane region" description="Helical" evidence="1">
    <location>
        <begin position="47"/>
        <end position="68"/>
    </location>
</feature>
<dbReference type="RefSeq" id="WP_186901328.1">
    <property type="nucleotide sequence ID" value="NZ_JACOOT010000020.1"/>
</dbReference>
<dbReference type="EMBL" id="JACOOT010000020">
    <property type="protein sequence ID" value="MBC5651235.1"/>
    <property type="molecule type" value="Genomic_DNA"/>
</dbReference>
<dbReference type="GO" id="GO:0005886">
    <property type="term" value="C:plasma membrane"/>
    <property type="evidence" value="ECO:0007669"/>
    <property type="project" value="TreeGrafter"/>
</dbReference>
<keyword evidence="3" id="KW-1185">Reference proteome</keyword>
<keyword evidence="1" id="KW-0812">Transmembrane</keyword>
<feature type="transmembrane region" description="Helical" evidence="1">
    <location>
        <begin position="439"/>
        <end position="461"/>
    </location>
</feature>
<dbReference type="GO" id="GO:0008643">
    <property type="term" value="P:carbohydrate transport"/>
    <property type="evidence" value="ECO:0007669"/>
    <property type="project" value="InterPro"/>
</dbReference>
<feature type="transmembrane region" description="Helical" evidence="1">
    <location>
        <begin position="20"/>
        <end position="41"/>
    </location>
</feature>
<proteinExistence type="predicted"/>
<feature type="transmembrane region" description="Helical" evidence="1">
    <location>
        <begin position="265"/>
        <end position="291"/>
    </location>
</feature>
<sequence>MIRKKRDLSPDAKLRFPDYLGYFFGAGTNIAGYIVSAFLLIYYSNVLYLGLTQVGVVMAISKCFDGVSDILMGRIIDKNKSKYGKARPWYLRMILPLSMCMLFLFWMPPGLSETWKYVYVFITYNLASTVCFTANAIAHSSMIGFMTMDTRSRGIVGVMSMISNTVFTILVTNFFMKICKFFGGGETYTQRGFTLTILVYLVFYAAAAVLAFLLTRERIHNVSDSESRETEDTLTKQEKEKKETVHREAEVPFWTAIRSLFTNKYWILCLVMCLGFYFLMSYASSATVYFAQYVMEDISLQGTLASVLYIVLLVGIILALPVMTKIGKRNTMAIGLAISAVGWFLPQITLEKTIVIAASAIVGIGFGFIAAPAGSFLQDTLTYGTWKSGVTAIGMGNAAFSFVNKLSSALGTIILGFVLDAGKFDASLAVQPTSAIHAIKLLYIWMPTVICLVCLGLSVLYDLDKKLPFIEEEIKAGRIGEKRKTN</sequence>
<feature type="transmembrane region" description="Helical" evidence="1">
    <location>
        <begin position="330"/>
        <end position="348"/>
    </location>
</feature>
<dbReference type="GO" id="GO:0015293">
    <property type="term" value="F:symporter activity"/>
    <property type="evidence" value="ECO:0007669"/>
    <property type="project" value="InterPro"/>
</dbReference>
<feature type="transmembrane region" description="Helical" evidence="1">
    <location>
        <begin position="195"/>
        <end position="214"/>
    </location>
</feature>
<dbReference type="InterPro" id="IPR039672">
    <property type="entry name" value="MFS_2"/>
</dbReference>
<feature type="transmembrane region" description="Helical" evidence="1">
    <location>
        <begin position="398"/>
        <end position="419"/>
    </location>
</feature>
<organism evidence="2 3">
    <name type="scientific">Blautia segnis</name>
    <dbReference type="NCBI Taxonomy" id="2763030"/>
    <lineage>
        <taxon>Bacteria</taxon>
        <taxon>Bacillati</taxon>
        <taxon>Bacillota</taxon>
        <taxon>Clostridia</taxon>
        <taxon>Lachnospirales</taxon>
        <taxon>Lachnospiraceae</taxon>
        <taxon>Blautia</taxon>
    </lineage>
</organism>
<feature type="transmembrane region" description="Helical" evidence="1">
    <location>
        <begin position="89"/>
        <end position="107"/>
    </location>
</feature>
<dbReference type="SUPFAM" id="SSF103473">
    <property type="entry name" value="MFS general substrate transporter"/>
    <property type="match status" value="1"/>
</dbReference>
<dbReference type="InterPro" id="IPR036259">
    <property type="entry name" value="MFS_trans_sf"/>
</dbReference>
<dbReference type="Pfam" id="PF13347">
    <property type="entry name" value="MFS_2"/>
    <property type="match status" value="1"/>
</dbReference>
<evidence type="ECO:0000313" key="2">
    <source>
        <dbReference type="EMBL" id="MBC5651235.1"/>
    </source>
</evidence>
<dbReference type="Gene3D" id="1.20.1250.20">
    <property type="entry name" value="MFS general substrate transporter like domains"/>
    <property type="match status" value="2"/>
</dbReference>
<dbReference type="PANTHER" id="PTHR11328">
    <property type="entry name" value="MAJOR FACILITATOR SUPERFAMILY DOMAIN-CONTAINING PROTEIN"/>
    <property type="match status" value="1"/>
</dbReference>
<protein>
    <submittedName>
        <fullName evidence="2">MFS transporter</fullName>
    </submittedName>
</protein>
<dbReference type="AlphaFoldDB" id="A0A8I0AAV0"/>
<dbReference type="PANTHER" id="PTHR11328:SF24">
    <property type="entry name" value="MAJOR FACILITATOR SUPERFAMILY (MFS) PROFILE DOMAIN-CONTAINING PROTEIN"/>
    <property type="match status" value="1"/>
</dbReference>
<keyword evidence="1" id="KW-0472">Membrane</keyword>
<feature type="transmembrane region" description="Helical" evidence="1">
    <location>
        <begin position="303"/>
        <end position="323"/>
    </location>
</feature>